<sequence>MRKFILKLLLLFIAFAAHAQKGQLVIQKGSTLNYTLYLHGQQVAFELKVKHLQDSLVLDWKMRNTTSGTYVILHQALLKADKLNFVQPEANRVYVLPSDQTFFMISKSAFNHMLQYKNFVYDNTVYQLDTNRHLPATNLSNSEAWNTLHVIAQNETTELWILNNPDFPLICRIKGNPLGIDMILNTIK</sequence>
<feature type="signal peptide" evidence="1">
    <location>
        <begin position="1"/>
        <end position="19"/>
    </location>
</feature>
<keyword evidence="3" id="KW-1185">Reference proteome</keyword>
<evidence type="ECO:0008006" key="4">
    <source>
        <dbReference type="Google" id="ProtNLM"/>
    </source>
</evidence>
<protein>
    <recommendedName>
        <fullName evidence="4">DUF3108 domain-containing protein</fullName>
    </recommendedName>
</protein>
<evidence type="ECO:0000313" key="2">
    <source>
        <dbReference type="EMBL" id="QJD96670.1"/>
    </source>
</evidence>
<evidence type="ECO:0000256" key="1">
    <source>
        <dbReference type="SAM" id="SignalP"/>
    </source>
</evidence>
<gene>
    <name evidence="2" type="ORF">HH214_12675</name>
</gene>
<feature type="chain" id="PRO_5029675961" description="DUF3108 domain-containing protein" evidence="1">
    <location>
        <begin position="20"/>
        <end position="188"/>
    </location>
</feature>
<dbReference type="KEGG" id="mrob:HH214_12675"/>
<reference evidence="2 3" key="1">
    <citation type="submission" date="2020-04" db="EMBL/GenBank/DDBJ databases">
        <title>Genome sequencing of novel species.</title>
        <authorList>
            <person name="Heo J."/>
            <person name="Kim S.-J."/>
            <person name="Kim J.-S."/>
            <person name="Hong S.-B."/>
            <person name="Kwon S.-W."/>
        </authorList>
    </citation>
    <scope>NUCLEOTIDE SEQUENCE [LARGE SCALE GENOMIC DNA]</scope>
    <source>
        <strain evidence="2 3">F39-2</strain>
    </source>
</reference>
<dbReference type="RefSeq" id="WP_169608193.1">
    <property type="nucleotide sequence ID" value="NZ_CP051682.1"/>
</dbReference>
<keyword evidence="1" id="KW-0732">Signal</keyword>
<name>A0A7L5DZW7_9SPHI</name>
<dbReference type="AlphaFoldDB" id="A0A7L5DZW7"/>
<dbReference type="EMBL" id="CP051682">
    <property type="protein sequence ID" value="QJD96670.1"/>
    <property type="molecule type" value="Genomic_DNA"/>
</dbReference>
<proteinExistence type="predicted"/>
<evidence type="ECO:0000313" key="3">
    <source>
        <dbReference type="Proteomes" id="UP000503278"/>
    </source>
</evidence>
<accession>A0A7L5DZW7</accession>
<organism evidence="2 3">
    <name type="scientific">Mucilaginibacter robiniae</name>
    <dbReference type="NCBI Taxonomy" id="2728022"/>
    <lineage>
        <taxon>Bacteria</taxon>
        <taxon>Pseudomonadati</taxon>
        <taxon>Bacteroidota</taxon>
        <taxon>Sphingobacteriia</taxon>
        <taxon>Sphingobacteriales</taxon>
        <taxon>Sphingobacteriaceae</taxon>
        <taxon>Mucilaginibacter</taxon>
    </lineage>
</organism>
<dbReference type="Proteomes" id="UP000503278">
    <property type="component" value="Chromosome"/>
</dbReference>